<dbReference type="PANTHER" id="PTHR40275:SF1">
    <property type="entry name" value="SSL7038 PROTEIN"/>
    <property type="match status" value="1"/>
</dbReference>
<evidence type="ECO:0000313" key="2">
    <source>
        <dbReference type="Proteomes" id="UP000400981"/>
    </source>
</evidence>
<dbReference type="Proteomes" id="UP000400981">
    <property type="component" value="Unassembled WGS sequence"/>
</dbReference>
<dbReference type="EMBL" id="CABPSH010000002">
    <property type="protein sequence ID" value="VVD76006.1"/>
    <property type="molecule type" value="Genomic_DNA"/>
</dbReference>
<dbReference type="InterPro" id="IPR014057">
    <property type="entry name" value="HI1420"/>
</dbReference>
<accession>A0A5E4SJB2</accession>
<dbReference type="OrthoDB" id="9798416at2"/>
<dbReference type="SUPFAM" id="SSF47413">
    <property type="entry name" value="lambda repressor-like DNA-binding domains"/>
    <property type="match status" value="1"/>
</dbReference>
<keyword evidence="2" id="KW-1185">Reference proteome</keyword>
<name>A0A5E4SJB2_9BURK</name>
<reference evidence="1 2" key="1">
    <citation type="submission" date="2019-08" db="EMBL/GenBank/DDBJ databases">
        <authorList>
            <person name="Peeters C."/>
        </authorList>
    </citation>
    <scope>NUCLEOTIDE SEQUENCE [LARGE SCALE GENOMIC DNA]</scope>
    <source>
        <strain evidence="1 2">LMG 31012</strain>
    </source>
</reference>
<dbReference type="InterPro" id="IPR010982">
    <property type="entry name" value="Lambda_DNA-bd_dom_sf"/>
</dbReference>
<dbReference type="PANTHER" id="PTHR40275">
    <property type="entry name" value="SSL7038 PROTEIN"/>
    <property type="match status" value="1"/>
</dbReference>
<organism evidence="1 2">
    <name type="scientific">Pandoraea eparura</name>
    <dbReference type="NCBI Taxonomy" id="2508291"/>
    <lineage>
        <taxon>Bacteria</taxon>
        <taxon>Pseudomonadati</taxon>
        <taxon>Pseudomonadota</taxon>
        <taxon>Betaproteobacteria</taxon>
        <taxon>Burkholderiales</taxon>
        <taxon>Burkholderiaceae</taxon>
        <taxon>Pandoraea</taxon>
    </lineage>
</organism>
<dbReference type="RefSeq" id="WP_150588122.1">
    <property type="nucleotide sequence ID" value="NZ_CABPSH010000002.1"/>
</dbReference>
<keyword evidence="1" id="KW-0238">DNA-binding</keyword>
<proteinExistence type="predicted"/>
<dbReference type="Pfam" id="PF21716">
    <property type="entry name" value="dnstrm_HI1420"/>
    <property type="match status" value="1"/>
</dbReference>
<dbReference type="GO" id="GO:0003677">
    <property type="term" value="F:DNA binding"/>
    <property type="evidence" value="ECO:0007669"/>
    <property type="project" value="UniProtKB-KW"/>
</dbReference>
<gene>
    <name evidence="1" type="ORF">PEP31012_00843</name>
</gene>
<protein>
    <submittedName>
        <fullName evidence="1">DNA-binding protein</fullName>
    </submittedName>
</protein>
<evidence type="ECO:0000313" key="1">
    <source>
        <dbReference type="EMBL" id="VVD76006.1"/>
    </source>
</evidence>
<dbReference type="NCBIfam" id="TIGR02684">
    <property type="entry name" value="dnstrm_HI1420"/>
    <property type="match status" value="1"/>
</dbReference>
<dbReference type="AlphaFoldDB" id="A0A5E4SJB2"/>
<sequence length="104" mass="11163">MKLSELREFDAAEALKDDETIKHYLSLAFEGGDSREIQRALGTVARARGMSTLARESGIAREALYRALSDTGNPEFATIMKVVGALGLHLTLAPNSESPNAVTA</sequence>